<dbReference type="Proteomes" id="UP001642540">
    <property type="component" value="Unassembled WGS sequence"/>
</dbReference>
<keyword evidence="3" id="KW-1185">Reference proteome</keyword>
<name>A0ABP1S3N0_9HEXA</name>
<feature type="transmembrane region" description="Helical" evidence="1">
    <location>
        <begin position="107"/>
        <end position="127"/>
    </location>
</feature>
<reference evidence="2 3" key="1">
    <citation type="submission" date="2024-08" db="EMBL/GenBank/DDBJ databases">
        <authorList>
            <person name="Cucini C."/>
            <person name="Frati F."/>
        </authorList>
    </citation>
    <scope>NUCLEOTIDE SEQUENCE [LARGE SCALE GENOMIC DNA]</scope>
</reference>
<keyword evidence="1" id="KW-0472">Membrane</keyword>
<accession>A0ABP1S3N0</accession>
<evidence type="ECO:0000313" key="2">
    <source>
        <dbReference type="EMBL" id="CAL8143282.1"/>
    </source>
</evidence>
<sequence length="135" mass="15862">MKWSKAESIKTSHPEAKPSSYFIQFLNLHFFLLPFRIEREPESGEYRFSSKPANLKAHKSLQKAIFFHHSDKRTSTTERLQLIALTQEIEIQPIGISCQFFTITTKFLSSTFGLFITYSIIIFQMSMNEKVFWEN</sequence>
<comment type="caution">
    <text evidence="2">The sequence shown here is derived from an EMBL/GenBank/DDBJ whole genome shotgun (WGS) entry which is preliminary data.</text>
</comment>
<evidence type="ECO:0000256" key="1">
    <source>
        <dbReference type="SAM" id="Phobius"/>
    </source>
</evidence>
<keyword evidence="1" id="KW-0812">Transmembrane</keyword>
<organism evidence="2 3">
    <name type="scientific">Orchesella dallaii</name>
    <dbReference type="NCBI Taxonomy" id="48710"/>
    <lineage>
        <taxon>Eukaryota</taxon>
        <taxon>Metazoa</taxon>
        <taxon>Ecdysozoa</taxon>
        <taxon>Arthropoda</taxon>
        <taxon>Hexapoda</taxon>
        <taxon>Collembola</taxon>
        <taxon>Entomobryomorpha</taxon>
        <taxon>Entomobryoidea</taxon>
        <taxon>Orchesellidae</taxon>
        <taxon>Orchesellinae</taxon>
        <taxon>Orchesella</taxon>
    </lineage>
</organism>
<proteinExistence type="predicted"/>
<dbReference type="EMBL" id="CAXLJM020000152">
    <property type="protein sequence ID" value="CAL8143282.1"/>
    <property type="molecule type" value="Genomic_DNA"/>
</dbReference>
<protein>
    <submittedName>
        <fullName evidence="2">Uncharacterized protein</fullName>
    </submittedName>
</protein>
<keyword evidence="1" id="KW-1133">Transmembrane helix</keyword>
<evidence type="ECO:0000313" key="3">
    <source>
        <dbReference type="Proteomes" id="UP001642540"/>
    </source>
</evidence>
<gene>
    <name evidence="2" type="ORF">ODALV1_LOCUS29423</name>
</gene>